<keyword evidence="5" id="KW-0472">Membrane</keyword>
<evidence type="ECO:0000256" key="4">
    <source>
        <dbReference type="ARBA" id="ARBA00022729"/>
    </source>
</evidence>
<keyword evidence="6" id="KW-0564">Palmitate</keyword>
<dbReference type="Gene3D" id="3.30.300.210">
    <property type="entry name" value="Nutrient germinant receptor protein C, domain 3"/>
    <property type="match status" value="1"/>
</dbReference>
<evidence type="ECO:0000256" key="7">
    <source>
        <dbReference type="ARBA" id="ARBA00023288"/>
    </source>
</evidence>
<accession>A0A226BXQ5</accession>
<dbReference type="Pfam" id="PF25198">
    <property type="entry name" value="Spore_GerAC_N"/>
    <property type="match status" value="1"/>
</dbReference>
<reference evidence="10 11" key="1">
    <citation type="submission" date="2017-06" db="EMBL/GenBank/DDBJ databases">
        <title>Draft Genome Sequence of Natranaerobius trueperi halophilic, alkalithermophilic bacteria from soda lakes.</title>
        <authorList>
            <person name="Zhao B."/>
        </authorList>
    </citation>
    <scope>NUCLEOTIDE SEQUENCE [LARGE SCALE GENOMIC DNA]</scope>
    <source>
        <strain evidence="10 11">DSM 18760</strain>
    </source>
</reference>
<name>A0A226BXQ5_9FIRM</name>
<dbReference type="PROSITE" id="PS51257">
    <property type="entry name" value="PROKAR_LIPOPROTEIN"/>
    <property type="match status" value="1"/>
</dbReference>
<evidence type="ECO:0000256" key="5">
    <source>
        <dbReference type="ARBA" id="ARBA00023136"/>
    </source>
</evidence>
<dbReference type="AlphaFoldDB" id="A0A226BXQ5"/>
<organism evidence="10 11">
    <name type="scientific">Natranaerobius trueperi</name>
    <dbReference type="NCBI Taxonomy" id="759412"/>
    <lineage>
        <taxon>Bacteria</taxon>
        <taxon>Bacillati</taxon>
        <taxon>Bacillota</taxon>
        <taxon>Clostridia</taxon>
        <taxon>Natranaerobiales</taxon>
        <taxon>Natranaerobiaceae</taxon>
        <taxon>Natranaerobius</taxon>
    </lineage>
</organism>
<dbReference type="InterPro" id="IPR038501">
    <property type="entry name" value="Spore_GerAC_C_sf"/>
</dbReference>
<dbReference type="OrthoDB" id="2986797at2"/>
<dbReference type="RefSeq" id="WP_089023594.1">
    <property type="nucleotide sequence ID" value="NZ_NIQC01000013.1"/>
</dbReference>
<comment type="caution">
    <text evidence="10">The sequence shown here is derived from an EMBL/GenBank/DDBJ whole genome shotgun (WGS) entry which is preliminary data.</text>
</comment>
<dbReference type="EMBL" id="NIQC01000013">
    <property type="protein sequence ID" value="OWZ83701.1"/>
    <property type="molecule type" value="Genomic_DNA"/>
</dbReference>
<sequence length="376" mass="42391">MYKILILLIILITFTGCVDDHQIVDELAVILAMSFDSEPEEENLITLTTSNPLFAEEAEDPIRVMSVQGYGVSGALDNWQKHRNRTIALGKVETMLFGETLSEENLSQIVQDIRKIPEVNANALVSYYPGEARDVLYEHPPEDGRIAIFLKDMLEVGATDHLIPRITLHDLWTAILTEGRDGFLPIIDLKVEGEIETPFIAGVAVLDEEGNIATTLEDEKGKLLTNMLFRETSPSLSSNISIEGNEGLVKYTIQSSSIDFNVDYNDKEVSVTIEKDVTVNIDELQIPGVEIVDEEIFDLISDLVAKDFVNNTQRILEKLQEYESDPLGIGRHVRIQQQEYYTEDTWRNDYPDITIDNDYTVSVVRGNTLIETFDTD</sequence>
<dbReference type="PANTHER" id="PTHR35789:SF1">
    <property type="entry name" value="SPORE GERMINATION PROTEIN B3"/>
    <property type="match status" value="1"/>
</dbReference>
<dbReference type="GO" id="GO:0016020">
    <property type="term" value="C:membrane"/>
    <property type="evidence" value="ECO:0007669"/>
    <property type="project" value="UniProtKB-SubCell"/>
</dbReference>
<dbReference type="Pfam" id="PF05504">
    <property type="entry name" value="Spore_GerAC"/>
    <property type="match status" value="1"/>
</dbReference>
<evidence type="ECO:0000256" key="1">
    <source>
        <dbReference type="ARBA" id="ARBA00004635"/>
    </source>
</evidence>
<dbReference type="InterPro" id="IPR046953">
    <property type="entry name" value="Spore_GerAC-like_C"/>
</dbReference>
<proteinExistence type="inferred from homology"/>
<keyword evidence="11" id="KW-1185">Reference proteome</keyword>
<keyword evidence="3" id="KW-0309">Germination</keyword>
<keyword evidence="4" id="KW-0732">Signal</keyword>
<evidence type="ECO:0000313" key="10">
    <source>
        <dbReference type="EMBL" id="OWZ83701.1"/>
    </source>
</evidence>
<evidence type="ECO:0000256" key="2">
    <source>
        <dbReference type="ARBA" id="ARBA00007886"/>
    </source>
</evidence>
<keyword evidence="7" id="KW-0449">Lipoprotein</keyword>
<evidence type="ECO:0000256" key="3">
    <source>
        <dbReference type="ARBA" id="ARBA00022544"/>
    </source>
</evidence>
<dbReference type="InterPro" id="IPR057336">
    <property type="entry name" value="GerAC_N"/>
</dbReference>
<feature type="domain" description="Spore germination GerAC-like C-terminal" evidence="8">
    <location>
        <begin position="202"/>
        <end position="365"/>
    </location>
</feature>
<gene>
    <name evidence="10" type="ORF">CDO51_07040</name>
</gene>
<dbReference type="GO" id="GO:0009847">
    <property type="term" value="P:spore germination"/>
    <property type="evidence" value="ECO:0007669"/>
    <property type="project" value="InterPro"/>
</dbReference>
<evidence type="ECO:0000259" key="8">
    <source>
        <dbReference type="Pfam" id="PF05504"/>
    </source>
</evidence>
<comment type="subcellular location">
    <subcellularLocation>
        <location evidence="1">Membrane</location>
        <topology evidence="1">Lipid-anchor</topology>
    </subcellularLocation>
</comment>
<comment type="similarity">
    <text evidence="2">Belongs to the GerABKC lipoprotein family.</text>
</comment>
<evidence type="ECO:0000259" key="9">
    <source>
        <dbReference type="Pfam" id="PF25198"/>
    </source>
</evidence>
<protein>
    <submittedName>
        <fullName evidence="10">Uncharacterized protein</fullName>
    </submittedName>
</protein>
<dbReference type="NCBIfam" id="TIGR02887">
    <property type="entry name" value="spore_ger_x_C"/>
    <property type="match status" value="1"/>
</dbReference>
<dbReference type="PANTHER" id="PTHR35789">
    <property type="entry name" value="SPORE GERMINATION PROTEIN B3"/>
    <property type="match status" value="1"/>
</dbReference>
<dbReference type="Proteomes" id="UP000214588">
    <property type="component" value="Unassembled WGS sequence"/>
</dbReference>
<evidence type="ECO:0000313" key="11">
    <source>
        <dbReference type="Proteomes" id="UP000214588"/>
    </source>
</evidence>
<feature type="domain" description="Spore germination protein N-terminal" evidence="9">
    <location>
        <begin position="20"/>
        <end position="188"/>
    </location>
</feature>
<dbReference type="InterPro" id="IPR008844">
    <property type="entry name" value="Spore_GerAC-like"/>
</dbReference>
<evidence type="ECO:0000256" key="6">
    <source>
        <dbReference type="ARBA" id="ARBA00023139"/>
    </source>
</evidence>